<comment type="similarity">
    <text evidence="2">Belongs to the serine/threonine dehydratase family.</text>
</comment>
<dbReference type="CDD" id="cd04886">
    <property type="entry name" value="ACT_ThrD-II-like"/>
    <property type="match status" value="1"/>
</dbReference>
<name>A0ABW1EMP2_9BACT</name>
<keyword evidence="8" id="KW-1185">Reference proteome</keyword>
<evidence type="ECO:0000256" key="5">
    <source>
        <dbReference type="ARBA" id="ARBA00049406"/>
    </source>
</evidence>
<comment type="caution">
    <text evidence="7">The sequence shown here is derived from an EMBL/GenBank/DDBJ whole genome shotgun (WGS) entry which is preliminary data.</text>
</comment>
<dbReference type="InterPro" id="IPR005789">
    <property type="entry name" value="Thr_deHydtase_catblc"/>
</dbReference>
<dbReference type="PROSITE" id="PS51671">
    <property type="entry name" value="ACT"/>
    <property type="match status" value="1"/>
</dbReference>
<dbReference type="RefSeq" id="WP_263341745.1">
    <property type="nucleotide sequence ID" value="NZ_JAGSYH010000008.1"/>
</dbReference>
<dbReference type="Gene3D" id="3.40.50.1100">
    <property type="match status" value="2"/>
</dbReference>
<keyword evidence="4 7" id="KW-0456">Lyase</keyword>
<dbReference type="GO" id="GO:0004794">
    <property type="term" value="F:threonine deaminase activity"/>
    <property type="evidence" value="ECO:0007669"/>
    <property type="project" value="UniProtKB-EC"/>
</dbReference>
<dbReference type="PANTHER" id="PTHR48078:SF6">
    <property type="entry name" value="L-THREONINE DEHYDRATASE CATABOLIC TDCB"/>
    <property type="match status" value="1"/>
</dbReference>
<dbReference type="Proteomes" id="UP001596091">
    <property type="component" value="Unassembled WGS sequence"/>
</dbReference>
<evidence type="ECO:0000256" key="4">
    <source>
        <dbReference type="ARBA" id="ARBA00023239"/>
    </source>
</evidence>
<dbReference type="EMBL" id="JBHSPH010000020">
    <property type="protein sequence ID" value="MFC5865541.1"/>
    <property type="molecule type" value="Genomic_DNA"/>
</dbReference>
<evidence type="ECO:0000313" key="8">
    <source>
        <dbReference type="Proteomes" id="UP001596091"/>
    </source>
</evidence>
<dbReference type="EC" id="4.3.1.19" evidence="7"/>
<comment type="cofactor">
    <cofactor evidence="1">
        <name>pyridoxal 5'-phosphate</name>
        <dbReference type="ChEBI" id="CHEBI:597326"/>
    </cofactor>
</comment>
<dbReference type="InterPro" id="IPR045865">
    <property type="entry name" value="ACT-like_dom_sf"/>
</dbReference>
<gene>
    <name evidence="7" type="ORF">ACFPT7_24765</name>
</gene>
<dbReference type="Gene3D" id="3.30.70.260">
    <property type="match status" value="1"/>
</dbReference>
<evidence type="ECO:0000256" key="3">
    <source>
        <dbReference type="ARBA" id="ARBA00022898"/>
    </source>
</evidence>
<dbReference type="InterPro" id="IPR002912">
    <property type="entry name" value="ACT_dom"/>
</dbReference>
<evidence type="ECO:0000256" key="1">
    <source>
        <dbReference type="ARBA" id="ARBA00001933"/>
    </source>
</evidence>
<evidence type="ECO:0000259" key="6">
    <source>
        <dbReference type="PROSITE" id="PS51671"/>
    </source>
</evidence>
<sequence>MESVTLGTIEAARERIGEAIHLSPCQLSHHLTERIGLPIYLKLENLQRTGSFKERGALNKLLTLSEEERARGVIAASAGNHAQGVAFHANRLGMRAQIVMPQATPLVKVVSTRGFGAEVILHGANYDEACEEALKRCEEQGLTFIHPFDDPVVISGQGTIGLELLEQIPDLEAVVVPIGGGGLIGGIACALKEQTPRIQVVGVEPEKLPSMLRAREAGEPITLAPQATIADGIAVRRAGDVTLPLVSRYVDEIVTVDDEEIASAILMLLEQEKTLAEGAGAAALAALLQDKTRLRNRRTAVLVCGGNIDVTLLAKIIARGLVKDGRLLRIRVYLLDRPGALLQLTEVLARERANIVETVHNRAYYGVSLGETVIDVTIETRGAAHITAISHALAEAYFRFERIM</sequence>
<dbReference type="InterPro" id="IPR050147">
    <property type="entry name" value="Ser/Thr_Dehydratase"/>
</dbReference>
<dbReference type="Pfam" id="PF00291">
    <property type="entry name" value="PALP"/>
    <property type="match status" value="1"/>
</dbReference>
<proteinExistence type="inferred from homology"/>
<evidence type="ECO:0000256" key="2">
    <source>
        <dbReference type="ARBA" id="ARBA00010869"/>
    </source>
</evidence>
<dbReference type="InterPro" id="IPR044561">
    <property type="entry name" value="ACT_ThrD-II-like"/>
</dbReference>
<dbReference type="SUPFAM" id="SSF55021">
    <property type="entry name" value="ACT-like"/>
    <property type="match status" value="1"/>
</dbReference>
<organism evidence="7 8">
    <name type="scientific">Acidicapsa dinghuensis</name>
    <dbReference type="NCBI Taxonomy" id="2218256"/>
    <lineage>
        <taxon>Bacteria</taxon>
        <taxon>Pseudomonadati</taxon>
        <taxon>Acidobacteriota</taxon>
        <taxon>Terriglobia</taxon>
        <taxon>Terriglobales</taxon>
        <taxon>Acidobacteriaceae</taxon>
        <taxon>Acidicapsa</taxon>
    </lineage>
</organism>
<accession>A0ABW1EMP2</accession>
<dbReference type="CDD" id="cd01562">
    <property type="entry name" value="Thr-dehyd"/>
    <property type="match status" value="1"/>
</dbReference>
<protein>
    <submittedName>
        <fullName evidence="7">Threonine ammonia-lyase</fullName>
        <ecNumber evidence="7">4.3.1.19</ecNumber>
    </submittedName>
</protein>
<reference evidence="8" key="1">
    <citation type="journal article" date="2019" name="Int. J. Syst. Evol. Microbiol.">
        <title>The Global Catalogue of Microorganisms (GCM) 10K type strain sequencing project: providing services to taxonomists for standard genome sequencing and annotation.</title>
        <authorList>
            <consortium name="The Broad Institute Genomics Platform"/>
            <consortium name="The Broad Institute Genome Sequencing Center for Infectious Disease"/>
            <person name="Wu L."/>
            <person name="Ma J."/>
        </authorList>
    </citation>
    <scope>NUCLEOTIDE SEQUENCE [LARGE SCALE GENOMIC DNA]</scope>
    <source>
        <strain evidence="8">JCM 4087</strain>
    </source>
</reference>
<dbReference type="NCBIfam" id="NF005600">
    <property type="entry name" value="PRK07334.1"/>
    <property type="match status" value="1"/>
</dbReference>
<dbReference type="NCBIfam" id="TIGR01127">
    <property type="entry name" value="ilvA_1Cterm"/>
    <property type="match status" value="1"/>
</dbReference>
<dbReference type="SUPFAM" id="SSF53686">
    <property type="entry name" value="Tryptophan synthase beta subunit-like PLP-dependent enzymes"/>
    <property type="match status" value="1"/>
</dbReference>
<comment type="catalytic activity">
    <reaction evidence="5">
        <text>L-serine = pyruvate + NH4(+)</text>
        <dbReference type="Rhea" id="RHEA:19169"/>
        <dbReference type="ChEBI" id="CHEBI:15361"/>
        <dbReference type="ChEBI" id="CHEBI:28938"/>
        <dbReference type="ChEBI" id="CHEBI:33384"/>
        <dbReference type="EC" id="4.3.1.17"/>
    </reaction>
</comment>
<keyword evidence="3" id="KW-0663">Pyridoxal phosphate</keyword>
<evidence type="ECO:0000313" key="7">
    <source>
        <dbReference type="EMBL" id="MFC5865541.1"/>
    </source>
</evidence>
<feature type="domain" description="ACT" evidence="6">
    <location>
        <begin position="329"/>
        <end position="404"/>
    </location>
</feature>
<dbReference type="PANTHER" id="PTHR48078">
    <property type="entry name" value="THREONINE DEHYDRATASE, MITOCHONDRIAL-RELATED"/>
    <property type="match status" value="1"/>
</dbReference>
<dbReference type="InterPro" id="IPR036052">
    <property type="entry name" value="TrpB-like_PALP_sf"/>
</dbReference>
<dbReference type="InterPro" id="IPR001926">
    <property type="entry name" value="TrpB-like_PALP"/>
</dbReference>